<keyword evidence="4" id="KW-1185">Reference proteome</keyword>
<organism evidence="3 4">
    <name type="scientific">Pseudocercospora eumusae</name>
    <dbReference type="NCBI Taxonomy" id="321146"/>
    <lineage>
        <taxon>Eukaryota</taxon>
        <taxon>Fungi</taxon>
        <taxon>Dikarya</taxon>
        <taxon>Ascomycota</taxon>
        <taxon>Pezizomycotina</taxon>
        <taxon>Dothideomycetes</taxon>
        <taxon>Dothideomycetidae</taxon>
        <taxon>Mycosphaerellales</taxon>
        <taxon>Mycosphaerellaceae</taxon>
        <taxon>Pseudocercospora</taxon>
    </lineage>
</organism>
<dbReference type="InterPro" id="IPR024630">
    <property type="entry name" value="Stc1"/>
</dbReference>
<feature type="domain" description="Stc1" evidence="2">
    <location>
        <begin position="313"/>
        <end position="396"/>
    </location>
</feature>
<dbReference type="InterPro" id="IPR002347">
    <property type="entry name" value="SDR_fam"/>
</dbReference>
<protein>
    <recommendedName>
        <fullName evidence="2">Stc1 domain-containing protein</fullName>
    </recommendedName>
</protein>
<dbReference type="Pfam" id="PF12898">
    <property type="entry name" value="Stc1"/>
    <property type="match status" value="1"/>
</dbReference>
<dbReference type="Gene3D" id="3.40.50.720">
    <property type="entry name" value="NAD(P)-binding Rossmann-like Domain"/>
    <property type="match status" value="1"/>
</dbReference>
<dbReference type="EMBL" id="LFZN01000008">
    <property type="protein sequence ID" value="KXT06139.1"/>
    <property type="molecule type" value="Genomic_DNA"/>
</dbReference>
<dbReference type="InterPro" id="IPR036291">
    <property type="entry name" value="NAD(P)-bd_dom_sf"/>
</dbReference>
<dbReference type="PRINTS" id="PR00081">
    <property type="entry name" value="GDHRDH"/>
</dbReference>
<feature type="compositionally biased region" description="Polar residues" evidence="1">
    <location>
        <begin position="437"/>
        <end position="456"/>
    </location>
</feature>
<dbReference type="PANTHER" id="PTHR45458">
    <property type="entry name" value="SHORT-CHAIN DEHYDROGENASE/REDUCTASE SDR"/>
    <property type="match status" value="1"/>
</dbReference>
<dbReference type="SUPFAM" id="SSF51735">
    <property type="entry name" value="NAD(P)-binding Rossmann-fold domains"/>
    <property type="match status" value="1"/>
</dbReference>
<dbReference type="AlphaFoldDB" id="A0A139HUQ7"/>
<dbReference type="Proteomes" id="UP000070133">
    <property type="component" value="Unassembled WGS sequence"/>
</dbReference>
<feature type="compositionally biased region" description="Polar residues" evidence="1">
    <location>
        <begin position="504"/>
        <end position="514"/>
    </location>
</feature>
<dbReference type="PANTHER" id="PTHR45458:SF1">
    <property type="entry name" value="SHORT CHAIN DEHYDROGENASE"/>
    <property type="match status" value="1"/>
</dbReference>
<evidence type="ECO:0000313" key="3">
    <source>
        <dbReference type="EMBL" id="KXT06139.1"/>
    </source>
</evidence>
<feature type="compositionally biased region" description="Acidic residues" evidence="1">
    <location>
        <begin position="418"/>
        <end position="434"/>
    </location>
</feature>
<accession>A0A139HUQ7</accession>
<evidence type="ECO:0000313" key="4">
    <source>
        <dbReference type="Proteomes" id="UP000070133"/>
    </source>
</evidence>
<evidence type="ECO:0000259" key="2">
    <source>
        <dbReference type="Pfam" id="PF12898"/>
    </source>
</evidence>
<name>A0A139HUQ7_9PEZI</name>
<dbReference type="Pfam" id="PF00106">
    <property type="entry name" value="adh_short"/>
    <property type="match status" value="1"/>
</dbReference>
<evidence type="ECO:0000256" key="1">
    <source>
        <dbReference type="SAM" id="MobiDB-lite"/>
    </source>
</evidence>
<feature type="compositionally biased region" description="Acidic residues" evidence="1">
    <location>
        <begin position="552"/>
        <end position="562"/>
    </location>
</feature>
<feature type="region of interest" description="Disordered" evidence="1">
    <location>
        <begin position="404"/>
        <end position="517"/>
    </location>
</feature>
<sequence length="562" mass="60992">MSKKTWAIVGASRGIGAEFVKQLLDSQHNVIGTTRKPISAEAQSRWPSDVRPSIYDLDILSEPSIDAFVARLLQDGVQRIDYLVLNAGVLKYPNRATEISYADFAFHLHTNTIGPIICAQRILQSSIDVGTVAFISSDSGSTQAFRPEEDGFAAYAASKAALNQMLRHMAAELKRKDSTTTVIALHPGEVATDMANIDLGWEVVGQMTPTQSVSSCIPVIESKQLDDSGTFWTWEDKPYPWQPQANNPPFKEFQQSKLNTVQHAQVQPPRAVSISTTFSGSTTTNLPTVTMPGKAYYNQHTVAATNVGFSDIKCNRCNIVKKVTAFAKNRIPDLQVAASRRHGFNATKTAVITCMQCSPQQVTELTCHMCDETKSLDKFPKTQRRTPDEAMCWTCKEERANFEPGAENSDVSFGSNSDTDDDSDDQLTLEDVIDDTASMSLSNDPAATDSSRSTGGVQIDGSSVVNSSTRASSTVGTSVTASTPRGLPAGFDRNAYGNPATKKSLVSSTNSDAGFTNPKKFAKVKASKNGNRIVYDVVEAERQQKDAGNKDDDFEAASSDED</sequence>
<feature type="compositionally biased region" description="Low complexity" evidence="1">
    <location>
        <begin position="462"/>
        <end position="483"/>
    </location>
</feature>
<reference evidence="3 4" key="1">
    <citation type="submission" date="2015-07" db="EMBL/GenBank/DDBJ databases">
        <title>Comparative genomics of the Sigatoka disease complex on banana suggests a link between parallel evolutionary changes in Pseudocercospora fijiensis and Pseudocercospora eumusae and increased virulence on the banana host.</title>
        <authorList>
            <person name="Chang T.-C."/>
            <person name="Salvucci A."/>
            <person name="Crous P.W."/>
            <person name="Stergiopoulos I."/>
        </authorList>
    </citation>
    <scope>NUCLEOTIDE SEQUENCE [LARGE SCALE GENOMIC DNA]</scope>
    <source>
        <strain evidence="3 4">CBS 114824</strain>
    </source>
</reference>
<feature type="region of interest" description="Disordered" evidence="1">
    <location>
        <begin position="541"/>
        <end position="562"/>
    </location>
</feature>
<feature type="compositionally biased region" description="Basic and acidic residues" evidence="1">
    <location>
        <begin position="541"/>
        <end position="551"/>
    </location>
</feature>
<gene>
    <name evidence="3" type="ORF">AC578_1353</name>
</gene>
<comment type="caution">
    <text evidence="3">The sequence shown here is derived from an EMBL/GenBank/DDBJ whole genome shotgun (WGS) entry which is preliminary data.</text>
</comment>
<dbReference type="InterPro" id="IPR052184">
    <property type="entry name" value="SDR_enzymes"/>
</dbReference>
<proteinExistence type="predicted"/>
<dbReference type="GO" id="GO:0016616">
    <property type="term" value="F:oxidoreductase activity, acting on the CH-OH group of donors, NAD or NADP as acceptor"/>
    <property type="evidence" value="ECO:0007669"/>
    <property type="project" value="TreeGrafter"/>
</dbReference>